<dbReference type="Proteomes" id="UP000623467">
    <property type="component" value="Unassembled WGS sequence"/>
</dbReference>
<keyword evidence="1" id="KW-0521">NADP</keyword>
<dbReference type="GO" id="GO:0016787">
    <property type="term" value="F:hydrolase activity"/>
    <property type="evidence" value="ECO:0007669"/>
    <property type="project" value="UniProtKB-KW"/>
</dbReference>
<keyword evidence="2" id="KW-0560">Oxidoreductase</keyword>
<dbReference type="PANTHER" id="PTHR47706:SF6">
    <property type="entry name" value="NMRA-LIKE FAMILY PROTEIN (AFU_ORTHOLOGUE AFUA_6G00280)"/>
    <property type="match status" value="1"/>
</dbReference>
<keyword evidence="4" id="KW-0378">Hydrolase</keyword>
<dbReference type="InterPro" id="IPR051609">
    <property type="entry name" value="NmrA/Isoflavone_reductase-like"/>
</dbReference>
<dbReference type="InterPro" id="IPR008030">
    <property type="entry name" value="NmrA-like"/>
</dbReference>
<name>A0A8H6Z044_9AGAR</name>
<evidence type="ECO:0000313" key="5">
    <source>
        <dbReference type="Proteomes" id="UP000623467"/>
    </source>
</evidence>
<dbReference type="Gene3D" id="3.40.50.720">
    <property type="entry name" value="NAD(P)-binding Rossmann-like Domain"/>
    <property type="match status" value="1"/>
</dbReference>
<evidence type="ECO:0000259" key="3">
    <source>
        <dbReference type="Pfam" id="PF05368"/>
    </source>
</evidence>
<accession>A0A8H6Z044</accession>
<proteinExistence type="predicted"/>
<sequence length="359" mass="39996">MASKQRILILGATGQTGKSILHALVAEPESFEIEALVRPSSADKPEVKNLASQGISKIHVVDISGPIDELVRVMTGIDVFISGIDATSQLAQLQLVRAAKQAGVKRFVPCAFITIAPPGGVMALRDSKEEVYQEIWRQFLPYTIIDVGFWHQISFPTLPSGRVDYASMITPNINIHAGGTAPNMLVDLRDLGRLVARIIKDPRTLNHFVAAYGDVLSQNEIFSVMEEASGEKIVERKHVSRLKSLGAADKLLDTVRFVQISADEIVSERFEAAAKAKAEADNWFAQARQFLADYNYSKYVRGDNTPTYAKYLGYLDTRELYPDFTPISFKEFAKGLLEGGIERPYERYRERLEKLRSGK</sequence>
<protein>
    <submittedName>
        <fullName evidence="4">Glycoside hydrolase</fullName>
    </submittedName>
</protein>
<dbReference type="Pfam" id="PF05368">
    <property type="entry name" value="NmrA"/>
    <property type="match status" value="1"/>
</dbReference>
<dbReference type="AlphaFoldDB" id="A0A8H6Z044"/>
<dbReference type="EMBL" id="JACAZH010000005">
    <property type="protein sequence ID" value="KAF7367936.1"/>
    <property type="molecule type" value="Genomic_DNA"/>
</dbReference>
<dbReference type="SUPFAM" id="SSF51735">
    <property type="entry name" value="NAD(P)-binding Rossmann-fold domains"/>
    <property type="match status" value="1"/>
</dbReference>
<feature type="domain" description="NmrA-like" evidence="3">
    <location>
        <begin position="4"/>
        <end position="239"/>
    </location>
</feature>
<gene>
    <name evidence="4" type="ORF">MSAN_00858600</name>
</gene>
<dbReference type="GO" id="GO:0016491">
    <property type="term" value="F:oxidoreductase activity"/>
    <property type="evidence" value="ECO:0007669"/>
    <property type="project" value="UniProtKB-KW"/>
</dbReference>
<keyword evidence="5" id="KW-1185">Reference proteome</keyword>
<dbReference type="InterPro" id="IPR036291">
    <property type="entry name" value="NAD(P)-bd_dom_sf"/>
</dbReference>
<evidence type="ECO:0000256" key="1">
    <source>
        <dbReference type="ARBA" id="ARBA00022857"/>
    </source>
</evidence>
<dbReference type="OrthoDB" id="9974981at2759"/>
<dbReference type="Gene3D" id="3.90.25.10">
    <property type="entry name" value="UDP-galactose 4-epimerase, domain 1"/>
    <property type="match status" value="1"/>
</dbReference>
<comment type="caution">
    <text evidence="4">The sequence shown here is derived from an EMBL/GenBank/DDBJ whole genome shotgun (WGS) entry which is preliminary data.</text>
</comment>
<reference evidence="4" key="1">
    <citation type="submission" date="2020-05" db="EMBL/GenBank/DDBJ databases">
        <title>Mycena genomes resolve the evolution of fungal bioluminescence.</title>
        <authorList>
            <person name="Tsai I.J."/>
        </authorList>
    </citation>
    <scope>NUCLEOTIDE SEQUENCE</scope>
    <source>
        <strain evidence="4">160909Yilan</strain>
    </source>
</reference>
<organism evidence="4 5">
    <name type="scientific">Mycena sanguinolenta</name>
    <dbReference type="NCBI Taxonomy" id="230812"/>
    <lineage>
        <taxon>Eukaryota</taxon>
        <taxon>Fungi</taxon>
        <taxon>Dikarya</taxon>
        <taxon>Basidiomycota</taxon>
        <taxon>Agaricomycotina</taxon>
        <taxon>Agaricomycetes</taxon>
        <taxon>Agaricomycetidae</taxon>
        <taxon>Agaricales</taxon>
        <taxon>Marasmiineae</taxon>
        <taxon>Mycenaceae</taxon>
        <taxon>Mycena</taxon>
    </lineage>
</organism>
<evidence type="ECO:0000313" key="4">
    <source>
        <dbReference type="EMBL" id="KAF7367936.1"/>
    </source>
</evidence>
<evidence type="ECO:0000256" key="2">
    <source>
        <dbReference type="ARBA" id="ARBA00023002"/>
    </source>
</evidence>
<dbReference type="PANTHER" id="PTHR47706">
    <property type="entry name" value="NMRA-LIKE FAMILY PROTEIN"/>
    <property type="match status" value="1"/>
</dbReference>